<proteinExistence type="predicted"/>
<dbReference type="EMBL" id="FRBN01000020">
    <property type="protein sequence ID" value="SHL56877.1"/>
    <property type="molecule type" value="Genomic_DNA"/>
</dbReference>
<keyword evidence="3" id="KW-1185">Reference proteome</keyword>
<evidence type="ECO:0000256" key="1">
    <source>
        <dbReference type="SAM" id="Phobius"/>
    </source>
</evidence>
<dbReference type="AlphaFoldDB" id="A0A1M7BPM5"/>
<accession>A0A1M7BPM5</accession>
<keyword evidence="1" id="KW-0812">Transmembrane</keyword>
<feature type="transmembrane region" description="Helical" evidence="1">
    <location>
        <begin position="6"/>
        <end position="31"/>
    </location>
</feature>
<sequence>MIHIDWAMMAFGLAIGAVMSAMFFTGLALGMRAALRSAHPVRVLMLSAGLRISCLLGIGWLVVDQAGPWSLLGYAAAFVLVRAIATMVARAGLPVRSAE</sequence>
<keyword evidence="1" id="KW-1133">Transmembrane helix</keyword>
<feature type="transmembrane region" description="Helical" evidence="1">
    <location>
        <begin position="69"/>
        <end position="93"/>
    </location>
</feature>
<protein>
    <submittedName>
        <fullName evidence="2">N-ATPase, AtpR subunit</fullName>
    </submittedName>
</protein>
<dbReference type="OrthoDB" id="6168710at2"/>
<feature type="transmembrane region" description="Helical" evidence="1">
    <location>
        <begin position="43"/>
        <end position="63"/>
    </location>
</feature>
<dbReference type="Pfam" id="PF12966">
    <property type="entry name" value="AtpR"/>
    <property type="match status" value="1"/>
</dbReference>
<name>A0A1M7BPM5_9RHOB</name>
<dbReference type="Proteomes" id="UP000184191">
    <property type="component" value="Unassembled WGS sequence"/>
</dbReference>
<keyword evidence="1" id="KW-0472">Membrane</keyword>
<dbReference type="RefSeq" id="WP_084732892.1">
    <property type="nucleotide sequence ID" value="NZ_FRBN01000020.1"/>
</dbReference>
<dbReference type="InterPro" id="IPR017581">
    <property type="entry name" value="AtpR-like"/>
</dbReference>
<evidence type="ECO:0000313" key="2">
    <source>
        <dbReference type="EMBL" id="SHL56877.1"/>
    </source>
</evidence>
<evidence type="ECO:0000313" key="3">
    <source>
        <dbReference type="Proteomes" id="UP000184191"/>
    </source>
</evidence>
<reference evidence="3" key="1">
    <citation type="submission" date="2016-11" db="EMBL/GenBank/DDBJ databases">
        <authorList>
            <person name="Varghese N."/>
            <person name="Submissions S."/>
        </authorList>
    </citation>
    <scope>NUCLEOTIDE SEQUENCE [LARGE SCALE GENOMIC DNA]</scope>
    <source>
        <strain evidence="3">DSM 29327</strain>
    </source>
</reference>
<gene>
    <name evidence="2" type="ORF">SAMN05444414_12015</name>
</gene>
<organism evidence="2 3">
    <name type="scientific">Roseovarius marisflavi</name>
    <dbReference type="NCBI Taxonomy" id="1054996"/>
    <lineage>
        <taxon>Bacteria</taxon>
        <taxon>Pseudomonadati</taxon>
        <taxon>Pseudomonadota</taxon>
        <taxon>Alphaproteobacteria</taxon>
        <taxon>Rhodobacterales</taxon>
        <taxon>Roseobacteraceae</taxon>
        <taxon>Roseovarius</taxon>
    </lineage>
</organism>
<dbReference type="STRING" id="1054996.SAMN05444414_12015"/>